<dbReference type="InterPro" id="IPR036388">
    <property type="entry name" value="WH-like_DNA-bd_sf"/>
</dbReference>
<dbReference type="Pfam" id="PF01418">
    <property type="entry name" value="HTH_6"/>
    <property type="match status" value="1"/>
</dbReference>
<evidence type="ECO:0000259" key="1">
    <source>
        <dbReference type="PROSITE" id="PS51071"/>
    </source>
</evidence>
<evidence type="ECO:0000313" key="3">
    <source>
        <dbReference type="Proteomes" id="UP000234790"/>
    </source>
</evidence>
<dbReference type="InterPro" id="IPR047640">
    <property type="entry name" value="RpiR-like"/>
</dbReference>
<dbReference type="KEGG" id="smoo:SMONO_v1c04750"/>
<feature type="domain" description="HTH rpiR-type" evidence="1">
    <location>
        <begin position="2"/>
        <end position="79"/>
    </location>
</feature>
<dbReference type="OrthoDB" id="388934at2"/>
<dbReference type="SUPFAM" id="SSF46689">
    <property type="entry name" value="Homeodomain-like"/>
    <property type="match status" value="1"/>
</dbReference>
<gene>
    <name evidence="2" type="ORF">SMONO_v1c04750</name>
</gene>
<dbReference type="GO" id="GO:0003700">
    <property type="term" value="F:DNA-binding transcription factor activity"/>
    <property type="evidence" value="ECO:0007669"/>
    <property type="project" value="InterPro"/>
</dbReference>
<dbReference type="InterPro" id="IPR009057">
    <property type="entry name" value="Homeodomain-like_sf"/>
</dbReference>
<dbReference type="PROSITE" id="PS51071">
    <property type="entry name" value="HTH_RPIR"/>
    <property type="match status" value="1"/>
</dbReference>
<dbReference type="EMBL" id="CP025543">
    <property type="protein sequence ID" value="AUM62724.1"/>
    <property type="molecule type" value="Genomic_DNA"/>
</dbReference>
<dbReference type="GO" id="GO:0097367">
    <property type="term" value="F:carbohydrate derivative binding"/>
    <property type="evidence" value="ECO:0007669"/>
    <property type="project" value="InterPro"/>
</dbReference>
<evidence type="ECO:0000313" key="2">
    <source>
        <dbReference type="EMBL" id="AUM62724.1"/>
    </source>
</evidence>
<dbReference type="AlphaFoldDB" id="A0A2K9LYB2"/>
<dbReference type="Gene3D" id="1.10.10.10">
    <property type="entry name" value="Winged helix-like DNA-binding domain superfamily/Winged helix DNA-binding domain"/>
    <property type="match status" value="1"/>
</dbReference>
<reference evidence="2 3" key="1">
    <citation type="submission" date="2017-12" db="EMBL/GenBank/DDBJ databases">
        <title>Complete genome sequence of Spiroplasma monobiae MQ-1 (ATCC 33825).</title>
        <authorList>
            <person name="Tsai Y.-M."/>
            <person name="Lo W.-S."/>
            <person name="Wu P.-S."/>
            <person name="Cho S.-T."/>
            <person name="Kuo C.-H."/>
        </authorList>
    </citation>
    <scope>NUCLEOTIDE SEQUENCE [LARGE SCALE GENOMIC DNA]</scope>
    <source>
        <strain evidence="2 3">MQ-1</strain>
    </source>
</reference>
<dbReference type="PANTHER" id="PTHR30514">
    <property type="entry name" value="GLUCOKINASE"/>
    <property type="match status" value="1"/>
</dbReference>
<proteinExistence type="predicted"/>
<dbReference type="InterPro" id="IPR000281">
    <property type="entry name" value="HTH_RpiR"/>
</dbReference>
<protein>
    <recommendedName>
        <fullName evidence="1">HTH rpiR-type domain-containing protein</fullName>
    </recommendedName>
</protein>
<dbReference type="GO" id="GO:0003677">
    <property type="term" value="F:DNA binding"/>
    <property type="evidence" value="ECO:0007669"/>
    <property type="project" value="InterPro"/>
</dbReference>
<sequence length="241" mass="28481">MISVFEKLEILSKDFEETTFKIIAKKIMENSKNGKFFNQEELASQTFVSISTLTKFSKKLGFSGYREFIFTIKNEWSKYNYEKTSRIDSQEVFANIQNWIQNNEKFVDEIIIGINRAEVINIYSSYQAYDCSKYFANLLIEYGKDVILLNNEFRFKPRQQNGKGINIVVLTGRDNDTLIDNFTKSYETKENNYLIVTEKQENKLEEEFWAKMLIDFDLDNSRADTRILALNMLFFTIFNKL</sequence>
<accession>A0A2K9LYB2</accession>
<name>A0A2K9LYB2_SPISQ</name>
<dbReference type="PANTHER" id="PTHR30514:SF1">
    <property type="entry name" value="HTH-TYPE TRANSCRIPTIONAL REGULATOR HEXR-RELATED"/>
    <property type="match status" value="1"/>
</dbReference>
<organism evidence="2 3">
    <name type="scientific">Spiroplasma monobiae MQ-1</name>
    <dbReference type="NCBI Taxonomy" id="1336748"/>
    <lineage>
        <taxon>Bacteria</taxon>
        <taxon>Bacillati</taxon>
        <taxon>Mycoplasmatota</taxon>
        <taxon>Mollicutes</taxon>
        <taxon>Entomoplasmatales</taxon>
        <taxon>Spiroplasmataceae</taxon>
        <taxon>Spiroplasma</taxon>
    </lineage>
</organism>
<dbReference type="Proteomes" id="UP000234790">
    <property type="component" value="Chromosome"/>
</dbReference>
<keyword evidence="3" id="KW-1185">Reference proteome</keyword>
<dbReference type="RefSeq" id="WP_101780781.1">
    <property type="nucleotide sequence ID" value="NZ_CP025543.1"/>
</dbReference>